<feature type="compositionally biased region" description="Basic and acidic residues" evidence="1">
    <location>
        <begin position="109"/>
        <end position="121"/>
    </location>
</feature>
<reference evidence="2 3" key="1">
    <citation type="submission" date="2024-01" db="EMBL/GenBank/DDBJ databases">
        <authorList>
            <person name="Allen C."/>
            <person name="Tagirdzhanova G."/>
        </authorList>
    </citation>
    <scope>NUCLEOTIDE SEQUENCE [LARGE SCALE GENOMIC DNA]</scope>
    <source>
        <strain evidence="2 3">CBS 119000</strain>
    </source>
</reference>
<feature type="region of interest" description="Disordered" evidence="1">
    <location>
        <begin position="1"/>
        <end position="70"/>
    </location>
</feature>
<dbReference type="EMBL" id="CAWUON010000033">
    <property type="protein sequence ID" value="CAK7268088.1"/>
    <property type="molecule type" value="Genomic_DNA"/>
</dbReference>
<accession>A0ABP0DIJ5</accession>
<feature type="compositionally biased region" description="Polar residues" evidence="1">
    <location>
        <begin position="29"/>
        <end position="38"/>
    </location>
</feature>
<protein>
    <submittedName>
        <fullName evidence="2">Uncharacterized protein</fullName>
    </submittedName>
</protein>
<gene>
    <name evidence="2" type="ORF">SEPCBS119000_002883</name>
</gene>
<keyword evidence="3" id="KW-1185">Reference proteome</keyword>
<dbReference type="Proteomes" id="UP001642502">
    <property type="component" value="Unassembled WGS sequence"/>
</dbReference>
<proteinExistence type="predicted"/>
<sequence length="121" mass="13091">MTVAPSTGLLKENLDKTSEVREDGMGEPDSQQQSNNPEPQDIMDNKSNQAGQPHEETGKPAGIHHNAGSDALRRAYAKYNINPTMATTAGHKVNADHEKPQASGSRAENNAENKVDNKETK</sequence>
<feature type="compositionally biased region" description="Basic and acidic residues" evidence="1">
    <location>
        <begin position="12"/>
        <end position="24"/>
    </location>
</feature>
<evidence type="ECO:0000313" key="3">
    <source>
        <dbReference type="Proteomes" id="UP001642502"/>
    </source>
</evidence>
<feature type="region of interest" description="Disordered" evidence="1">
    <location>
        <begin position="86"/>
        <end position="121"/>
    </location>
</feature>
<name>A0ABP0DIJ5_9PEZI</name>
<evidence type="ECO:0000256" key="1">
    <source>
        <dbReference type="SAM" id="MobiDB-lite"/>
    </source>
</evidence>
<evidence type="ECO:0000313" key="2">
    <source>
        <dbReference type="EMBL" id="CAK7268088.1"/>
    </source>
</evidence>
<organism evidence="2 3">
    <name type="scientific">Sporothrix epigloea</name>
    <dbReference type="NCBI Taxonomy" id="1892477"/>
    <lineage>
        <taxon>Eukaryota</taxon>
        <taxon>Fungi</taxon>
        <taxon>Dikarya</taxon>
        <taxon>Ascomycota</taxon>
        <taxon>Pezizomycotina</taxon>
        <taxon>Sordariomycetes</taxon>
        <taxon>Sordariomycetidae</taxon>
        <taxon>Ophiostomatales</taxon>
        <taxon>Ophiostomataceae</taxon>
        <taxon>Sporothrix</taxon>
    </lineage>
</organism>
<comment type="caution">
    <text evidence="2">The sequence shown here is derived from an EMBL/GenBank/DDBJ whole genome shotgun (WGS) entry which is preliminary data.</text>
</comment>